<proteinExistence type="predicted"/>
<organism evidence="1">
    <name type="scientific">marine metagenome</name>
    <dbReference type="NCBI Taxonomy" id="408172"/>
    <lineage>
        <taxon>unclassified sequences</taxon>
        <taxon>metagenomes</taxon>
        <taxon>ecological metagenomes</taxon>
    </lineage>
</organism>
<gene>
    <name evidence="1" type="ORF">METZ01_LOCUS364899</name>
</gene>
<name>A0A382SRC8_9ZZZZ</name>
<protein>
    <submittedName>
        <fullName evidence="1">Uncharacterized protein</fullName>
    </submittedName>
</protein>
<evidence type="ECO:0000313" key="1">
    <source>
        <dbReference type="EMBL" id="SVD12045.1"/>
    </source>
</evidence>
<accession>A0A382SRC8</accession>
<feature type="non-terminal residue" evidence="1">
    <location>
        <position position="66"/>
    </location>
</feature>
<sequence length="66" mass="7451">MKIVKYTLESGNKPSHITNGGWWPNPDDDTYIGFSETGTELTSADVETRQLGIHANYPMMKEVNTY</sequence>
<reference evidence="1" key="1">
    <citation type="submission" date="2018-05" db="EMBL/GenBank/DDBJ databases">
        <authorList>
            <person name="Lanie J.A."/>
            <person name="Ng W.-L."/>
            <person name="Kazmierczak K.M."/>
            <person name="Andrzejewski T.M."/>
            <person name="Davidsen T.M."/>
            <person name="Wayne K.J."/>
            <person name="Tettelin H."/>
            <person name="Glass J.I."/>
            <person name="Rusch D."/>
            <person name="Podicherti R."/>
            <person name="Tsui H.-C.T."/>
            <person name="Winkler M.E."/>
        </authorList>
    </citation>
    <scope>NUCLEOTIDE SEQUENCE</scope>
</reference>
<dbReference type="AlphaFoldDB" id="A0A382SRC8"/>
<dbReference type="EMBL" id="UINC01130772">
    <property type="protein sequence ID" value="SVD12045.1"/>
    <property type="molecule type" value="Genomic_DNA"/>
</dbReference>